<accession>A0ABW0YTQ4</accession>
<evidence type="ECO:0000313" key="1">
    <source>
        <dbReference type="EMBL" id="MFC5718654.1"/>
    </source>
</evidence>
<comment type="caution">
    <text evidence="1">The sequence shown here is derived from an EMBL/GenBank/DDBJ whole genome shotgun (WGS) entry which is preliminary data.</text>
</comment>
<protein>
    <submittedName>
        <fullName evidence="1">RedV protein</fullName>
    </submittedName>
</protein>
<dbReference type="EMBL" id="JBHSPB010000001">
    <property type="protein sequence ID" value="MFC5718654.1"/>
    <property type="molecule type" value="Genomic_DNA"/>
</dbReference>
<dbReference type="SUPFAM" id="SSF55469">
    <property type="entry name" value="FMN-dependent nitroreductase-like"/>
    <property type="match status" value="1"/>
</dbReference>
<organism evidence="1 2">
    <name type="scientific">Streptomyces gamaensis</name>
    <dbReference type="NCBI Taxonomy" id="1763542"/>
    <lineage>
        <taxon>Bacteria</taxon>
        <taxon>Bacillati</taxon>
        <taxon>Actinomycetota</taxon>
        <taxon>Actinomycetes</taxon>
        <taxon>Kitasatosporales</taxon>
        <taxon>Streptomycetaceae</taxon>
        <taxon>Streptomyces</taxon>
    </lineage>
</organism>
<dbReference type="InterPro" id="IPR000415">
    <property type="entry name" value="Nitroreductase-like"/>
</dbReference>
<dbReference type="Gene3D" id="3.40.109.10">
    <property type="entry name" value="NADH Oxidase"/>
    <property type="match status" value="1"/>
</dbReference>
<name>A0ABW0YTQ4_9ACTN</name>
<keyword evidence="2" id="KW-1185">Reference proteome</keyword>
<gene>
    <name evidence="1" type="ORF">ACFP1Z_00475</name>
</gene>
<proteinExistence type="predicted"/>
<dbReference type="Proteomes" id="UP001596083">
    <property type="component" value="Unassembled WGS sequence"/>
</dbReference>
<evidence type="ECO:0000313" key="2">
    <source>
        <dbReference type="Proteomes" id="UP001596083"/>
    </source>
</evidence>
<reference evidence="2" key="1">
    <citation type="journal article" date="2019" name="Int. J. Syst. Evol. Microbiol.">
        <title>The Global Catalogue of Microorganisms (GCM) 10K type strain sequencing project: providing services to taxonomists for standard genome sequencing and annotation.</title>
        <authorList>
            <consortium name="The Broad Institute Genomics Platform"/>
            <consortium name="The Broad Institute Genome Sequencing Center for Infectious Disease"/>
            <person name="Wu L."/>
            <person name="Ma J."/>
        </authorList>
    </citation>
    <scope>NUCLEOTIDE SEQUENCE [LARGE SCALE GENOMIC DNA]</scope>
    <source>
        <strain evidence="2">CGMCC 4.7304</strain>
    </source>
</reference>
<sequence length="389" mass="41977">MTPSDARSPFREREFTDALRHAAGLAALSPSSHNCQPWALARLESRPARRAAADLLGTPDDDGHVYLALALDLRRQLTTLPGHFVEMRVSCAAYWRMLTRALAAQGWTTVAGRAHEGRDLLPARAPVRSWPQDWSLLWTAALRRGGGPAESLTAFRVAAHARHTNRGPYEAAPLPAPLLGELARPRPDADAGAVEVRHLASAAEREAVAGFLARHGGIDYSHPAAWRETHAFIRWSPAAVRAHGDGFPAPLLFGPLTRARTVARRIALAPPVMRLLCRFGYDRSLAAGLAETVRQGPAVVAMSFPQGPPGVADAFAGGARIADYWLGAARAGLALHPVSVLMQHDELRRALQAELGISGQLFFLSRVGRPLTAYPRSPRRADAAACRTV</sequence>
<dbReference type="RefSeq" id="WP_390313621.1">
    <property type="nucleotide sequence ID" value="NZ_JBHSPB010000001.1"/>
</dbReference>